<proteinExistence type="predicted"/>
<gene>
    <name evidence="1" type="ORF">BKK51_12470</name>
</gene>
<accession>A0A1V3ILQ9</accession>
<dbReference type="InterPro" id="IPR006441">
    <property type="entry name" value="Phage_P2_GpN"/>
</dbReference>
<dbReference type="AlphaFoldDB" id="A0A1V3ILQ9"/>
<dbReference type="RefSeq" id="WP_077474770.1">
    <property type="nucleotide sequence ID" value="NZ_MLHK01000086.1"/>
</dbReference>
<sequence length="340" mass="37984">MRNETRNKFNSYRESVALANGLSVADTDKKFTVEPTLQQTLENKVQESSAFLQMINIVPVAEQQGERLGLGAASTLASTTDTTTKDRETQAIANIDSIKYHCQQINYDSHLTYGQLDQWAKFPDFAARIAAVKQQRIALDRILIGMNGTSRAATSNRASNPLLQDVGIGWLEKIRTEAAKRNMKEVESGSGKIYIGKGQHYQNLDALVFSAVTDILEPWFHEDPELVAIMGRDLLADKYFSLINNNSDKATEQLANDLIISQKRVGGLPAVRVPSVPAGTILITRLDNLSIYYQESAMRRSIVENAKRDRVEDYLSSNDAFVVENYDCVALLENIEFKDK</sequence>
<evidence type="ECO:0000313" key="2">
    <source>
        <dbReference type="Proteomes" id="UP000188728"/>
    </source>
</evidence>
<dbReference type="EMBL" id="MLHK01000086">
    <property type="protein sequence ID" value="OOF42800.1"/>
    <property type="molecule type" value="Genomic_DNA"/>
</dbReference>
<evidence type="ECO:0000313" key="1">
    <source>
        <dbReference type="EMBL" id="OOF42800.1"/>
    </source>
</evidence>
<organism evidence="1 2">
    <name type="scientific">Rodentibacter trehalosifermentans</name>
    <dbReference type="NCBI Taxonomy" id="1908263"/>
    <lineage>
        <taxon>Bacteria</taxon>
        <taxon>Pseudomonadati</taxon>
        <taxon>Pseudomonadota</taxon>
        <taxon>Gammaproteobacteria</taxon>
        <taxon>Pasteurellales</taxon>
        <taxon>Pasteurellaceae</taxon>
        <taxon>Rodentibacter</taxon>
    </lineage>
</organism>
<dbReference type="Proteomes" id="UP000188728">
    <property type="component" value="Unassembled WGS sequence"/>
</dbReference>
<name>A0A1V3ILQ9_9PAST</name>
<reference evidence="1 2" key="1">
    <citation type="submission" date="2016-10" db="EMBL/GenBank/DDBJ databases">
        <title>Rodentibacter gen. nov. and new species.</title>
        <authorList>
            <person name="Christensen H."/>
        </authorList>
    </citation>
    <scope>NUCLEOTIDE SEQUENCE [LARGE SCALE GENOMIC DNA]</scope>
    <source>
        <strain evidence="1 2">H1983213011</strain>
    </source>
</reference>
<dbReference type="NCBIfam" id="TIGR01551">
    <property type="entry name" value="major_capsid_P2"/>
    <property type="match status" value="1"/>
</dbReference>
<dbReference type="Pfam" id="PF05125">
    <property type="entry name" value="Phage_cap_P2"/>
    <property type="match status" value="1"/>
</dbReference>
<comment type="caution">
    <text evidence="1">The sequence shown here is derived from an EMBL/GenBank/DDBJ whole genome shotgun (WGS) entry which is preliminary data.</text>
</comment>
<protein>
    <submittedName>
        <fullName evidence="1">Phage major capsid protein, P2 family</fullName>
    </submittedName>
</protein>